<gene>
    <name evidence="1" type="ORF">SDC9_172700</name>
</gene>
<proteinExistence type="predicted"/>
<sequence>MLKHQIPRQMPVFVVDLLELVNIRKDDGERLPLIIGCTQCRRQILVDVTAVEQPGQRIL</sequence>
<organism evidence="1">
    <name type="scientific">bioreactor metagenome</name>
    <dbReference type="NCBI Taxonomy" id="1076179"/>
    <lineage>
        <taxon>unclassified sequences</taxon>
        <taxon>metagenomes</taxon>
        <taxon>ecological metagenomes</taxon>
    </lineage>
</organism>
<protein>
    <submittedName>
        <fullName evidence="1">Uncharacterized protein</fullName>
    </submittedName>
</protein>
<dbReference type="AlphaFoldDB" id="A0A645GNL8"/>
<name>A0A645GNL8_9ZZZZ</name>
<dbReference type="EMBL" id="VSSQ01074416">
    <property type="protein sequence ID" value="MPN25293.1"/>
    <property type="molecule type" value="Genomic_DNA"/>
</dbReference>
<reference evidence="1" key="1">
    <citation type="submission" date="2019-08" db="EMBL/GenBank/DDBJ databases">
        <authorList>
            <person name="Kucharzyk K."/>
            <person name="Murdoch R.W."/>
            <person name="Higgins S."/>
            <person name="Loffler F."/>
        </authorList>
    </citation>
    <scope>NUCLEOTIDE SEQUENCE</scope>
</reference>
<comment type="caution">
    <text evidence="1">The sequence shown here is derived from an EMBL/GenBank/DDBJ whole genome shotgun (WGS) entry which is preliminary data.</text>
</comment>
<evidence type="ECO:0000313" key="1">
    <source>
        <dbReference type="EMBL" id="MPN25293.1"/>
    </source>
</evidence>
<accession>A0A645GNL8</accession>